<dbReference type="SUPFAM" id="SSF142338">
    <property type="entry name" value="CofD-like"/>
    <property type="match status" value="1"/>
</dbReference>
<dbReference type="InterPro" id="IPR038136">
    <property type="entry name" value="CofD-like_dom_sf"/>
</dbReference>
<feature type="non-terminal residue" evidence="2">
    <location>
        <position position="1"/>
    </location>
</feature>
<dbReference type="CDD" id="cd04179">
    <property type="entry name" value="DPM_DPG-synthase_like"/>
    <property type="match status" value="1"/>
</dbReference>
<dbReference type="Gene3D" id="3.90.550.10">
    <property type="entry name" value="Spore Coat Polysaccharide Biosynthesis Protein SpsA, Chain A"/>
    <property type="match status" value="1"/>
</dbReference>
<dbReference type="InterPro" id="IPR029044">
    <property type="entry name" value="Nucleotide-diphossugar_trans"/>
</dbReference>
<accession>A0A381Y135</accession>
<dbReference type="InterPro" id="IPR002882">
    <property type="entry name" value="CofD"/>
</dbReference>
<sequence length="589" mass="67350">EYRFPDTLKVESANQILSELYNTEFTRDNSGLDPQFWKDLESVSYKQARYIETQVTSFLTYCLQEANKGRVFEFGDCSFGNLLFAGVFLRLGYDFNRTIADLEREFKPAGRVVNVTQGENYVLVGLKSDGTFLCDEAEIVSPQNSQVLEEIYLLENYLTENEIQKLNDLDNLKSKKNFFKNKIRKPIISVEAQSVLETADLIIFGPGTQHSSLFPSYLCEGVGEAISTNKTAEKVFVANTRKDYEIQGETMSSLCSKLHYYLNRKGEINHPPESYVTRYFFQEPSGLQKTGKDYLELESDNFAFPSRQTIITDWESDSGKHSGNRVLDELIAIVNERAKISLKTFSYMVSIVVPVLNEERTLEIVLNKLNLLNLQPYGLSKEIIVVDGGSQDGSLEVLKNKGYIRYFNLPKEINGRGAALRYGSSHARGNIVVFFHSDDEYEPDNIIDLVRFLQKDEYEAVFGSRSIKCLNLDDRIKTIYRGNKISYLLSKYGGLLLSVLCLFLFNRYVTDPLTGLKAFDRRLLKILDLKSDGVELETEIIAKLSRNHKYILEVPVDYRPRLKSEGKKITVRDGFKALITLVRIRFLLD</sequence>
<dbReference type="PANTHER" id="PTHR48090:SF7">
    <property type="entry name" value="RFBJ PROTEIN"/>
    <property type="match status" value="1"/>
</dbReference>
<dbReference type="InterPro" id="IPR050256">
    <property type="entry name" value="Glycosyltransferase_2"/>
</dbReference>
<dbReference type="Pfam" id="PF01933">
    <property type="entry name" value="CofD"/>
    <property type="match status" value="1"/>
</dbReference>
<dbReference type="Pfam" id="PF00535">
    <property type="entry name" value="Glycos_transf_2"/>
    <property type="match status" value="1"/>
</dbReference>
<dbReference type="GO" id="GO:0043743">
    <property type="term" value="F:LPPG:FO 2-phospho-L-lactate transferase activity"/>
    <property type="evidence" value="ECO:0007669"/>
    <property type="project" value="InterPro"/>
</dbReference>
<reference evidence="2" key="1">
    <citation type="submission" date="2018-05" db="EMBL/GenBank/DDBJ databases">
        <authorList>
            <person name="Lanie J.A."/>
            <person name="Ng W.-L."/>
            <person name="Kazmierczak K.M."/>
            <person name="Andrzejewski T.M."/>
            <person name="Davidsen T.M."/>
            <person name="Wayne K.J."/>
            <person name="Tettelin H."/>
            <person name="Glass J.I."/>
            <person name="Rusch D."/>
            <person name="Podicherti R."/>
            <person name="Tsui H.-C.T."/>
            <person name="Winkler M.E."/>
        </authorList>
    </citation>
    <scope>NUCLEOTIDE SEQUENCE</scope>
</reference>
<evidence type="ECO:0000313" key="2">
    <source>
        <dbReference type="EMBL" id="SVA70816.1"/>
    </source>
</evidence>
<dbReference type="PANTHER" id="PTHR48090">
    <property type="entry name" value="UNDECAPRENYL-PHOSPHATE 4-DEOXY-4-FORMAMIDO-L-ARABINOSE TRANSFERASE-RELATED"/>
    <property type="match status" value="1"/>
</dbReference>
<evidence type="ECO:0000259" key="1">
    <source>
        <dbReference type="Pfam" id="PF00535"/>
    </source>
</evidence>
<dbReference type="AlphaFoldDB" id="A0A381Y135"/>
<dbReference type="Gene3D" id="3.40.50.10680">
    <property type="entry name" value="CofD-like domains"/>
    <property type="match status" value="1"/>
</dbReference>
<gene>
    <name evidence="2" type="ORF">METZ01_LOCUS123670</name>
</gene>
<dbReference type="EMBL" id="UINC01017151">
    <property type="protein sequence ID" value="SVA70816.1"/>
    <property type="molecule type" value="Genomic_DNA"/>
</dbReference>
<protein>
    <recommendedName>
        <fullName evidence="1">Glycosyltransferase 2-like domain-containing protein</fullName>
    </recommendedName>
</protein>
<organism evidence="2">
    <name type="scientific">marine metagenome</name>
    <dbReference type="NCBI Taxonomy" id="408172"/>
    <lineage>
        <taxon>unclassified sequences</taxon>
        <taxon>metagenomes</taxon>
        <taxon>ecological metagenomes</taxon>
    </lineage>
</organism>
<proteinExistence type="predicted"/>
<feature type="domain" description="Glycosyltransferase 2-like" evidence="1">
    <location>
        <begin position="350"/>
        <end position="509"/>
    </location>
</feature>
<name>A0A381Y135_9ZZZZ</name>
<dbReference type="SUPFAM" id="SSF53448">
    <property type="entry name" value="Nucleotide-diphospho-sugar transferases"/>
    <property type="match status" value="1"/>
</dbReference>
<dbReference type="InterPro" id="IPR001173">
    <property type="entry name" value="Glyco_trans_2-like"/>
</dbReference>